<dbReference type="Proteomes" id="UP000594961">
    <property type="component" value="Chromosome"/>
</dbReference>
<gene>
    <name evidence="5" type="ORF">INS90_01405</name>
</gene>
<feature type="region of interest" description="Disordered" evidence="3">
    <location>
        <begin position="1"/>
        <end position="21"/>
    </location>
</feature>
<dbReference type="AlphaFoldDB" id="A0A7M1R141"/>
<dbReference type="GO" id="GO:0003677">
    <property type="term" value="F:DNA binding"/>
    <property type="evidence" value="ECO:0007669"/>
    <property type="project" value="UniProtKB-UniRule"/>
</dbReference>
<evidence type="ECO:0000256" key="3">
    <source>
        <dbReference type="SAM" id="MobiDB-lite"/>
    </source>
</evidence>
<protein>
    <submittedName>
        <fullName evidence="5">TetR/AcrR family transcriptional regulator</fullName>
    </submittedName>
</protein>
<reference evidence="5 6" key="1">
    <citation type="submission" date="2020-10" db="EMBL/GenBank/DDBJ databases">
        <title>Trueperella pecoris sp. nov. isolated from bovine and porcine specimens.</title>
        <authorList>
            <person name="Schoenecker L."/>
            <person name="Schnydrig P."/>
            <person name="Brodard I."/>
            <person name="Thomann A."/>
            <person name="Hemphill A."/>
            <person name="Rodriguez-Campos S."/>
            <person name="Perreten V."/>
            <person name="Jores J."/>
            <person name="Kittl S."/>
        </authorList>
    </citation>
    <scope>NUCLEOTIDE SEQUENCE [LARGE SCALE GENOMIC DNA]</scope>
    <source>
        <strain evidence="5 6">19OD0592</strain>
    </source>
</reference>
<dbReference type="Gene3D" id="1.10.357.10">
    <property type="entry name" value="Tetracycline Repressor, domain 2"/>
    <property type="match status" value="1"/>
</dbReference>
<sequence length="104" mass="11641">MSVAASKEDRRNTRWEEHRNERRRELIESAITAVKKYGYDTSMDQIAAESKTSKSILYKYFGGKEGLQYAIGQHTINSLIDEIGHKSLSGGGGVLPGYLGCRRC</sequence>
<feature type="DNA-binding region" description="H-T-H motif" evidence="2">
    <location>
        <begin position="42"/>
        <end position="61"/>
    </location>
</feature>
<evidence type="ECO:0000256" key="1">
    <source>
        <dbReference type="ARBA" id="ARBA00023125"/>
    </source>
</evidence>
<evidence type="ECO:0000313" key="6">
    <source>
        <dbReference type="Proteomes" id="UP000594961"/>
    </source>
</evidence>
<evidence type="ECO:0000313" key="5">
    <source>
        <dbReference type="EMBL" id="QOR47989.1"/>
    </source>
</evidence>
<accession>A0A7M1R141</accession>
<dbReference type="RefSeq" id="WP_197553875.1">
    <property type="nucleotide sequence ID" value="NZ_CP063212.1"/>
</dbReference>
<name>A0A7M1R141_9ACTO</name>
<proteinExistence type="predicted"/>
<dbReference type="InterPro" id="IPR001647">
    <property type="entry name" value="HTH_TetR"/>
</dbReference>
<evidence type="ECO:0000259" key="4">
    <source>
        <dbReference type="PROSITE" id="PS50977"/>
    </source>
</evidence>
<dbReference type="InterPro" id="IPR009057">
    <property type="entry name" value="Homeodomain-like_sf"/>
</dbReference>
<dbReference type="EMBL" id="CP063212">
    <property type="protein sequence ID" value="QOR47989.1"/>
    <property type="molecule type" value="Genomic_DNA"/>
</dbReference>
<organism evidence="5 6">
    <name type="scientific">Trueperella pecoris</name>
    <dbReference type="NCBI Taxonomy" id="2733571"/>
    <lineage>
        <taxon>Bacteria</taxon>
        <taxon>Bacillati</taxon>
        <taxon>Actinomycetota</taxon>
        <taxon>Actinomycetes</taxon>
        <taxon>Actinomycetales</taxon>
        <taxon>Actinomycetaceae</taxon>
        <taxon>Trueperella</taxon>
    </lineage>
</organism>
<dbReference type="PROSITE" id="PS50977">
    <property type="entry name" value="HTH_TETR_2"/>
    <property type="match status" value="1"/>
</dbReference>
<evidence type="ECO:0000256" key="2">
    <source>
        <dbReference type="PROSITE-ProRule" id="PRU00335"/>
    </source>
</evidence>
<feature type="domain" description="HTH tetR-type" evidence="4">
    <location>
        <begin position="20"/>
        <end position="79"/>
    </location>
</feature>
<dbReference type="SUPFAM" id="SSF46689">
    <property type="entry name" value="Homeodomain-like"/>
    <property type="match status" value="1"/>
</dbReference>
<dbReference type="Pfam" id="PF00440">
    <property type="entry name" value="TetR_N"/>
    <property type="match status" value="1"/>
</dbReference>
<keyword evidence="1 2" id="KW-0238">DNA-binding</keyword>